<evidence type="ECO:0000256" key="1">
    <source>
        <dbReference type="SAM" id="Phobius"/>
    </source>
</evidence>
<dbReference type="PATRIC" id="fig|1423778.4.peg.1616"/>
<evidence type="ECO:0008006" key="4">
    <source>
        <dbReference type="Google" id="ProtNLM"/>
    </source>
</evidence>
<evidence type="ECO:0000313" key="3">
    <source>
        <dbReference type="Proteomes" id="UP000051697"/>
    </source>
</evidence>
<keyword evidence="1" id="KW-0472">Membrane</keyword>
<dbReference type="PANTHER" id="PTHR38446:SF1">
    <property type="entry name" value="BLL0914 PROTEIN"/>
    <property type="match status" value="1"/>
</dbReference>
<keyword evidence="3" id="KW-1185">Reference proteome</keyword>
<dbReference type="STRING" id="1423778.FC70_GL001579"/>
<accession>A0A0R1REL2</accession>
<name>A0A0R1REL2_9LACO</name>
<feature type="transmembrane region" description="Helical" evidence="1">
    <location>
        <begin position="56"/>
        <end position="73"/>
    </location>
</feature>
<comment type="caution">
    <text evidence="2">The sequence shown here is derived from an EMBL/GenBank/DDBJ whole genome shotgun (WGS) entry which is preliminary data.</text>
</comment>
<dbReference type="RefSeq" id="WP_057890494.1">
    <property type="nucleotide sequence ID" value="NZ_AZFE01000032.1"/>
</dbReference>
<dbReference type="Proteomes" id="UP000051697">
    <property type="component" value="Unassembled WGS sequence"/>
</dbReference>
<dbReference type="EMBL" id="AZFE01000032">
    <property type="protein sequence ID" value="KRL54777.1"/>
    <property type="molecule type" value="Genomic_DNA"/>
</dbReference>
<dbReference type="PANTHER" id="PTHR38446">
    <property type="entry name" value="BLL0914 PROTEIN"/>
    <property type="match status" value="1"/>
</dbReference>
<protein>
    <recommendedName>
        <fullName evidence="4">Integral membrane protein</fullName>
    </recommendedName>
</protein>
<dbReference type="KEGG" id="lol:LACOL_1000"/>
<dbReference type="Pfam" id="PF06993">
    <property type="entry name" value="DUF1304"/>
    <property type="match status" value="1"/>
</dbReference>
<gene>
    <name evidence="2" type="ORF">FC70_GL001579</name>
</gene>
<evidence type="ECO:0000313" key="2">
    <source>
        <dbReference type="EMBL" id="KRL54777.1"/>
    </source>
</evidence>
<reference evidence="2 3" key="1">
    <citation type="journal article" date="2015" name="Genome Announc.">
        <title>Expanding the biotechnology potential of lactobacilli through comparative genomics of 213 strains and associated genera.</title>
        <authorList>
            <person name="Sun Z."/>
            <person name="Harris H.M."/>
            <person name="McCann A."/>
            <person name="Guo C."/>
            <person name="Argimon S."/>
            <person name="Zhang W."/>
            <person name="Yang X."/>
            <person name="Jeffery I.B."/>
            <person name="Cooney J.C."/>
            <person name="Kagawa T.F."/>
            <person name="Liu W."/>
            <person name="Song Y."/>
            <person name="Salvetti E."/>
            <person name="Wrobel A."/>
            <person name="Rasinkangas P."/>
            <person name="Parkhill J."/>
            <person name="Rea M.C."/>
            <person name="O'Sullivan O."/>
            <person name="Ritari J."/>
            <person name="Douillard F.P."/>
            <person name="Paul Ross R."/>
            <person name="Yang R."/>
            <person name="Briner A.E."/>
            <person name="Felis G.E."/>
            <person name="de Vos W.M."/>
            <person name="Barrangou R."/>
            <person name="Klaenhammer T.R."/>
            <person name="Caufield P.W."/>
            <person name="Cui Y."/>
            <person name="Zhang H."/>
            <person name="O'Toole P.W."/>
        </authorList>
    </citation>
    <scope>NUCLEOTIDE SEQUENCE [LARGE SCALE GENOMIC DNA]</scope>
    <source>
        <strain evidence="2 3">DSM 15707</strain>
    </source>
</reference>
<feature type="transmembrane region" description="Helical" evidence="1">
    <location>
        <begin position="80"/>
        <end position="97"/>
    </location>
</feature>
<proteinExistence type="predicted"/>
<dbReference type="InterPro" id="IPR009732">
    <property type="entry name" value="DUF1304"/>
</dbReference>
<keyword evidence="1" id="KW-1133">Transmembrane helix</keyword>
<dbReference type="AlphaFoldDB" id="A0A0R1REL2"/>
<keyword evidence="1" id="KW-0812">Transmembrane</keyword>
<organism evidence="2 3">
    <name type="scientific">Paucilactobacillus oligofermentans DSM 15707 = LMG 22743</name>
    <dbReference type="NCBI Taxonomy" id="1423778"/>
    <lineage>
        <taxon>Bacteria</taxon>
        <taxon>Bacillati</taxon>
        <taxon>Bacillota</taxon>
        <taxon>Bacilli</taxon>
        <taxon>Lactobacillales</taxon>
        <taxon>Lactobacillaceae</taxon>
        <taxon>Paucilactobacillus</taxon>
    </lineage>
</organism>
<dbReference type="OrthoDB" id="9803832at2"/>
<sequence length="121" mass="13161">MELTVIILAAIIGIEHVGMMYLEMFAKPTLQAKSFDMDLEFIQQPAAQIALKNQGIYNGALGVMLLVSLIVFVGDVKFGIIELIMMFIAVVGCYGGVTATKKIFYVQMAPALITLALSMLI</sequence>